<dbReference type="GO" id="GO:0046872">
    <property type="term" value="F:metal ion binding"/>
    <property type="evidence" value="ECO:0007669"/>
    <property type="project" value="UniProtKB-KW"/>
</dbReference>
<keyword evidence="5" id="KW-0732">Signal</keyword>
<evidence type="ECO:0000313" key="8">
    <source>
        <dbReference type="Proteomes" id="UP000223913"/>
    </source>
</evidence>
<dbReference type="PROSITE" id="PS00149">
    <property type="entry name" value="SULFATASE_2"/>
    <property type="match status" value="1"/>
</dbReference>
<keyword evidence="3" id="KW-0378">Hydrolase</keyword>
<feature type="signal peptide" evidence="5">
    <location>
        <begin position="1"/>
        <end position="20"/>
    </location>
</feature>
<evidence type="ECO:0000256" key="4">
    <source>
        <dbReference type="ARBA" id="ARBA00022837"/>
    </source>
</evidence>
<accession>A0A2D0N836</accession>
<dbReference type="PANTHER" id="PTHR42693">
    <property type="entry name" value="ARYLSULFATASE FAMILY MEMBER"/>
    <property type="match status" value="1"/>
</dbReference>
<sequence length="470" mass="52856">MTRKLLSIFLPLIFLLPISAASQEDRAPNVIIILTDDQGYGDVGFNGCTDIPTPNIDRIARRGVRFTNGYVSYAVCGPSRAGLITGRYQDRFGFGRNPILAPQDPNMGLPLTEETLATALDRAGYHSMVIGKWHLGAHESLHPLKRGFDEFYGFLSGGHRYFPEEWTLRDLTEIQAQFDGYRTKLMRNYDRVEESAYLTDALSREAVEFVGRNPDQPFFLYLAYNAPHGPLQATEKYLSRFAHIQNEKRRTYAAMVSAVDDGVGRLLDRLEMLGLEDDTIVFFLSDNGGPENVNGSDNGPLRGKKGDLLEGGIRVPFAVQWTGHIPSGVVYEKPVISLDIFATAVSQANAPLREDHPIDGVDLVPFLQPGNDAFPHDQLYWRKFDGKSNALVDRSGYKYLVEGKDTKPALYDLHQDIGEKDNLARKQKKKRKSLKKQYEAWSAELIDPIFMGLSQRKAYYQQMGLVRPGE</sequence>
<evidence type="ECO:0000256" key="5">
    <source>
        <dbReference type="SAM" id="SignalP"/>
    </source>
</evidence>
<dbReference type="RefSeq" id="WP_099152130.1">
    <property type="nucleotide sequence ID" value="NZ_PDUD01000025.1"/>
</dbReference>
<evidence type="ECO:0000313" key="7">
    <source>
        <dbReference type="EMBL" id="PHN04556.1"/>
    </source>
</evidence>
<dbReference type="InterPro" id="IPR024607">
    <property type="entry name" value="Sulfatase_CS"/>
</dbReference>
<feature type="chain" id="PRO_5013062019" evidence="5">
    <location>
        <begin position="21"/>
        <end position="470"/>
    </location>
</feature>
<dbReference type="EMBL" id="PDUD01000025">
    <property type="protein sequence ID" value="PHN04556.1"/>
    <property type="molecule type" value="Genomic_DNA"/>
</dbReference>
<dbReference type="OrthoDB" id="9764377at2"/>
<gene>
    <name evidence="7" type="ORF">CRP01_21365</name>
</gene>
<evidence type="ECO:0000256" key="2">
    <source>
        <dbReference type="ARBA" id="ARBA00022723"/>
    </source>
</evidence>
<dbReference type="Proteomes" id="UP000223913">
    <property type="component" value="Unassembled WGS sequence"/>
</dbReference>
<dbReference type="GO" id="GO:0004065">
    <property type="term" value="F:arylsulfatase activity"/>
    <property type="evidence" value="ECO:0007669"/>
    <property type="project" value="TreeGrafter"/>
</dbReference>
<dbReference type="SUPFAM" id="SSF53649">
    <property type="entry name" value="Alkaline phosphatase-like"/>
    <property type="match status" value="1"/>
</dbReference>
<dbReference type="InterPro" id="IPR050738">
    <property type="entry name" value="Sulfatase"/>
</dbReference>
<organism evidence="7 8">
    <name type="scientific">Flavilitoribacter nigricans (strain ATCC 23147 / DSM 23189 / NBRC 102662 / NCIMB 1420 / SS-2)</name>
    <name type="common">Lewinella nigricans</name>
    <dbReference type="NCBI Taxonomy" id="1122177"/>
    <lineage>
        <taxon>Bacteria</taxon>
        <taxon>Pseudomonadati</taxon>
        <taxon>Bacteroidota</taxon>
        <taxon>Saprospiria</taxon>
        <taxon>Saprospirales</taxon>
        <taxon>Lewinellaceae</taxon>
        <taxon>Flavilitoribacter</taxon>
    </lineage>
</organism>
<keyword evidence="4" id="KW-0106">Calcium</keyword>
<proteinExistence type="inferred from homology"/>
<dbReference type="InterPro" id="IPR000917">
    <property type="entry name" value="Sulfatase_N"/>
</dbReference>
<evidence type="ECO:0000259" key="6">
    <source>
        <dbReference type="Pfam" id="PF00884"/>
    </source>
</evidence>
<keyword evidence="8" id="KW-1185">Reference proteome</keyword>
<dbReference type="PROSITE" id="PS00523">
    <property type="entry name" value="SULFATASE_1"/>
    <property type="match status" value="1"/>
</dbReference>
<evidence type="ECO:0000256" key="3">
    <source>
        <dbReference type="ARBA" id="ARBA00022801"/>
    </source>
</evidence>
<dbReference type="Gene3D" id="3.40.720.10">
    <property type="entry name" value="Alkaline Phosphatase, subunit A"/>
    <property type="match status" value="1"/>
</dbReference>
<protein>
    <submittedName>
        <fullName evidence="7">N-acetylgalactosamine 6-sulfate sulfatase</fullName>
    </submittedName>
</protein>
<dbReference type="AlphaFoldDB" id="A0A2D0N836"/>
<comment type="similarity">
    <text evidence="1">Belongs to the sulfatase family.</text>
</comment>
<name>A0A2D0N836_FLAN2</name>
<comment type="caution">
    <text evidence="7">The sequence shown here is derived from an EMBL/GenBank/DDBJ whole genome shotgun (WGS) entry which is preliminary data.</text>
</comment>
<dbReference type="PANTHER" id="PTHR42693:SF53">
    <property type="entry name" value="ENDO-4-O-SULFATASE"/>
    <property type="match status" value="1"/>
</dbReference>
<dbReference type="InterPro" id="IPR017850">
    <property type="entry name" value="Alkaline_phosphatase_core_sf"/>
</dbReference>
<reference evidence="7 8" key="1">
    <citation type="submission" date="2017-10" db="EMBL/GenBank/DDBJ databases">
        <title>The draft genome sequence of Lewinella nigricans NBRC 102662.</title>
        <authorList>
            <person name="Wang K."/>
        </authorList>
    </citation>
    <scope>NUCLEOTIDE SEQUENCE [LARGE SCALE GENOMIC DNA]</scope>
    <source>
        <strain evidence="7 8">NBRC 102662</strain>
    </source>
</reference>
<feature type="domain" description="Sulfatase N-terminal" evidence="6">
    <location>
        <begin position="28"/>
        <end position="349"/>
    </location>
</feature>
<dbReference type="Gene3D" id="3.30.1120.10">
    <property type="match status" value="1"/>
</dbReference>
<evidence type="ECO:0000256" key="1">
    <source>
        <dbReference type="ARBA" id="ARBA00008779"/>
    </source>
</evidence>
<keyword evidence="2" id="KW-0479">Metal-binding</keyword>
<dbReference type="Pfam" id="PF00884">
    <property type="entry name" value="Sulfatase"/>
    <property type="match status" value="1"/>
</dbReference>